<evidence type="ECO:0000313" key="7">
    <source>
        <dbReference type="Proteomes" id="UP000177894"/>
    </source>
</evidence>
<protein>
    <submittedName>
        <fullName evidence="5">GntR family transcriptional regulator</fullName>
    </submittedName>
    <submittedName>
        <fullName evidence="6">HTH-type transcriptional repressor YtrA</fullName>
    </submittedName>
</protein>
<dbReference type="SMART" id="SM00345">
    <property type="entry name" value="HTH_GNTR"/>
    <property type="match status" value="1"/>
</dbReference>
<evidence type="ECO:0000313" key="8">
    <source>
        <dbReference type="Proteomes" id="UP000192478"/>
    </source>
</evidence>
<dbReference type="KEGG" id="cfm:BJL90_19900"/>
<evidence type="ECO:0000256" key="3">
    <source>
        <dbReference type="ARBA" id="ARBA00023163"/>
    </source>
</evidence>
<dbReference type="PROSITE" id="PS50949">
    <property type="entry name" value="HTH_GNTR"/>
    <property type="match status" value="1"/>
</dbReference>
<dbReference type="Pfam" id="PF00392">
    <property type="entry name" value="GntR"/>
    <property type="match status" value="1"/>
</dbReference>
<evidence type="ECO:0000313" key="5">
    <source>
        <dbReference type="EMBL" id="AOY77923.1"/>
    </source>
</evidence>
<dbReference type="InterPro" id="IPR036388">
    <property type="entry name" value="WH-like_DNA-bd_sf"/>
</dbReference>
<dbReference type="PANTHER" id="PTHR38445">
    <property type="entry name" value="HTH-TYPE TRANSCRIPTIONAL REPRESSOR YTRA"/>
    <property type="match status" value="1"/>
</dbReference>
<gene>
    <name evidence="6" type="primary">ytrA_4</name>
    <name evidence="5" type="ORF">BJL90_19900</name>
    <name evidence="6" type="ORF">CLFO_29500</name>
</gene>
<dbReference type="Gene3D" id="1.10.10.10">
    <property type="entry name" value="Winged helix-like DNA-binding domain superfamily/Winged helix DNA-binding domain"/>
    <property type="match status" value="1"/>
</dbReference>
<evidence type="ECO:0000256" key="1">
    <source>
        <dbReference type="ARBA" id="ARBA00023015"/>
    </source>
</evidence>
<dbReference type="InterPro" id="IPR036390">
    <property type="entry name" value="WH_DNA-bd_sf"/>
</dbReference>
<name>A0AAC9WH85_9CLOT</name>
<sequence length="125" mass="14210">MKIIISNASQEPIYEQIVNQVKAMILKGEIQEGEPLPSIRNLAKNLQISVITTKRAYEELEKEGFIETAAGKGSFVAPQNKELLREKKLKIIEEKLIAVVKESRLLGLEEEEVQSMLTILYREVE</sequence>
<proteinExistence type="predicted"/>
<evidence type="ECO:0000313" key="6">
    <source>
        <dbReference type="EMBL" id="ARE88544.1"/>
    </source>
</evidence>
<reference evidence="6 8" key="2">
    <citation type="submission" date="2017-03" db="EMBL/GenBank/DDBJ databases">
        <title>Complete sequence of Clostridium formicaceticum DSM 92.</title>
        <authorList>
            <person name="Poehlein A."/>
            <person name="Karl M."/>
            <person name="Bengelsdorf F.R."/>
            <person name="Duerre P."/>
            <person name="Daniel R."/>
        </authorList>
    </citation>
    <scope>NUCLEOTIDE SEQUENCE [LARGE SCALE GENOMIC DNA]</scope>
    <source>
        <strain evidence="6 8">DSM 92</strain>
    </source>
</reference>
<dbReference type="EMBL" id="CP020559">
    <property type="protein sequence ID" value="ARE88544.1"/>
    <property type="molecule type" value="Genomic_DNA"/>
</dbReference>
<dbReference type="EMBL" id="CP017603">
    <property type="protein sequence ID" value="AOY77923.1"/>
    <property type="molecule type" value="Genomic_DNA"/>
</dbReference>
<dbReference type="InterPro" id="IPR000524">
    <property type="entry name" value="Tscrpt_reg_HTH_GntR"/>
</dbReference>
<organism evidence="6 8">
    <name type="scientific">Clostridium formicaceticum</name>
    <dbReference type="NCBI Taxonomy" id="1497"/>
    <lineage>
        <taxon>Bacteria</taxon>
        <taxon>Bacillati</taxon>
        <taxon>Bacillota</taxon>
        <taxon>Clostridia</taxon>
        <taxon>Eubacteriales</taxon>
        <taxon>Clostridiaceae</taxon>
        <taxon>Clostridium</taxon>
    </lineage>
</organism>
<keyword evidence="1" id="KW-0805">Transcription regulation</keyword>
<evidence type="ECO:0000259" key="4">
    <source>
        <dbReference type="PROSITE" id="PS50949"/>
    </source>
</evidence>
<keyword evidence="3" id="KW-0804">Transcription</keyword>
<dbReference type="SUPFAM" id="SSF46785">
    <property type="entry name" value="Winged helix' DNA-binding domain"/>
    <property type="match status" value="1"/>
</dbReference>
<dbReference type="Proteomes" id="UP000177894">
    <property type="component" value="Chromosome"/>
</dbReference>
<dbReference type="RefSeq" id="WP_070972338.1">
    <property type="nucleotide sequence ID" value="NZ_CP017603.1"/>
</dbReference>
<dbReference type="GO" id="GO:0003677">
    <property type="term" value="F:DNA binding"/>
    <property type="evidence" value="ECO:0007669"/>
    <property type="project" value="UniProtKB-KW"/>
</dbReference>
<dbReference type="PANTHER" id="PTHR38445:SF7">
    <property type="entry name" value="GNTR-FAMILY TRANSCRIPTIONAL REGULATOR"/>
    <property type="match status" value="1"/>
</dbReference>
<dbReference type="Proteomes" id="UP000192478">
    <property type="component" value="Chromosome"/>
</dbReference>
<keyword evidence="7" id="KW-1185">Reference proteome</keyword>
<feature type="domain" description="HTH gntR-type" evidence="4">
    <location>
        <begin position="11"/>
        <end position="79"/>
    </location>
</feature>
<evidence type="ECO:0000256" key="2">
    <source>
        <dbReference type="ARBA" id="ARBA00023125"/>
    </source>
</evidence>
<dbReference type="AlphaFoldDB" id="A0AAC9WH85"/>
<keyword evidence="2" id="KW-0238">DNA-binding</keyword>
<dbReference type="CDD" id="cd07377">
    <property type="entry name" value="WHTH_GntR"/>
    <property type="match status" value="1"/>
</dbReference>
<reference evidence="5 7" key="1">
    <citation type="submission" date="2016-10" db="EMBL/GenBank/DDBJ databases">
        <title>Complete Genome Sequence of Acetogen Clostridium formicoaceticum ATCC 27076.</title>
        <authorList>
            <person name="Bao T."/>
            <person name="Cheng C."/>
            <person name="Zhao J."/>
            <person name="Yang S.-T."/>
            <person name="Wang J."/>
            <person name="Wang M."/>
        </authorList>
    </citation>
    <scope>NUCLEOTIDE SEQUENCE [LARGE SCALE GENOMIC DNA]</scope>
    <source>
        <strain evidence="5 7">ATCC 27076</strain>
    </source>
</reference>
<accession>A0AAC9WH85</accession>
<dbReference type="GO" id="GO:0003700">
    <property type="term" value="F:DNA-binding transcription factor activity"/>
    <property type="evidence" value="ECO:0007669"/>
    <property type="project" value="InterPro"/>
</dbReference>